<protein>
    <submittedName>
        <fullName evidence="1">Uncharacterized protein</fullName>
    </submittedName>
</protein>
<dbReference type="EMBL" id="CACRXK020012615">
    <property type="protein sequence ID" value="CAB4023659.1"/>
    <property type="molecule type" value="Genomic_DNA"/>
</dbReference>
<dbReference type="AlphaFoldDB" id="A0A7D9L1U3"/>
<gene>
    <name evidence="1" type="ORF">PACLA_8A086262</name>
</gene>
<keyword evidence="2" id="KW-1185">Reference proteome</keyword>
<reference evidence="1" key="1">
    <citation type="submission" date="2020-04" db="EMBL/GenBank/DDBJ databases">
        <authorList>
            <person name="Alioto T."/>
            <person name="Alioto T."/>
            <person name="Gomez Garrido J."/>
        </authorList>
    </citation>
    <scope>NUCLEOTIDE SEQUENCE</scope>
    <source>
        <strain evidence="1">A484AB</strain>
    </source>
</reference>
<comment type="caution">
    <text evidence="1">The sequence shown here is derived from an EMBL/GenBank/DDBJ whole genome shotgun (WGS) entry which is preliminary data.</text>
</comment>
<name>A0A7D9L1U3_PARCT</name>
<proteinExistence type="predicted"/>
<evidence type="ECO:0000313" key="2">
    <source>
        <dbReference type="Proteomes" id="UP001152795"/>
    </source>
</evidence>
<organism evidence="1 2">
    <name type="scientific">Paramuricea clavata</name>
    <name type="common">Red gorgonian</name>
    <name type="synonym">Violescent sea-whip</name>
    <dbReference type="NCBI Taxonomy" id="317549"/>
    <lineage>
        <taxon>Eukaryota</taxon>
        <taxon>Metazoa</taxon>
        <taxon>Cnidaria</taxon>
        <taxon>Anthozoa</taxon>
        <taxon>Octocorallia</taxon>
        <taxon>Malacalcyonacea</taxon>
        <taxon>Plexauridae</taxon>
        <taxon>Paramuricea</taxon>
    </lineage>
</organism>
<evidence type="ECO:0000313" key="1">
    <source>
        <dbReference type="EMBL" id="CAB4023659.1"/>
    </source>
</evidence>
<sequence length="192" mass="21991">MGQSGGARDINLPVCSTKEEILKEMISIFFINGSSVFGDACAMKFELGNFKCEEIKDEGFTLARYITQHKLSKARIYLLSKLEEGNERVSLSNSEDELPSAFELPPAFDSPDHECQSSAILLGSSLERSRLREQQDAEFRESLFRDQQTEIEKEQEMEQFRDQLNKQENLYKARCERVPQEPNLDDPHANMS</sequence>
<accession>A0A7D9L1U3</accession>
<dbReference type="OrthoDB" id="5984642at2759"/>
<dbReference type="Proteomes" id="UP001152795">
    <property type="component" value="Unassembled WGS sequence"/>
</dbReference>
<feature type="non-terminal residue" evidence="1">
    <location>
        <position position="192"/>
    </location>
</feature>